<dbReference type="SUPFAM" id="SSF52172">
    <property type="entry name" value="CheY-like"/>
    <property type="match status" value="1"/>
</dbReference>
<dbReference type="CDD" id="cd17541">
    <property type="entry name" value="REC_CheB-like"/>
    <property type="match status" value="1"/>
</dbReference>
<feature type="active site" evidence="5 6">
    <location>
        <position position="302"/>
    </location>
</feature>
<comment type="domain">
    <text evidence="5">Contains a C-terminal catalytic domain, and an N-terminal region which modulates catalytic activity.</text>
</comment>
<comment type="catalytic activity">
    <reaction evidence="4 5">
        <text>[protein]-L-glutamate 5-O-methyl ester + H2O = L-glutamyl-[protein] + methanol + H(+)</text>
        <dbReference type="Rhea" id="RHEA:23236"/>
        <dbReference type="Rhea" id="RHEA-COMP:10208"/>
        <dbReference type="Rhea" id="RHEA-COMP:10311"/>
        <dbReference type="ChEBI" id="CHEBI:15377"/>
        <dbReference type="ChEBI" id="CHEBI:15378"/>
        <dbReference type="ChEBI" id="CHEBI:17790"/>
        <dbReference type="ChEBI" id="CHEBI:29973"/>
        <dbReference type="ChEBI" id="CHEBI:82795"/>
        <dbReference type="EC" id="3.1.1.61"/>
    </reaction>
</comment>
<dbReference type="EMBL" id="PFFQ01000061">
    <property type="protein sequence ID" value="PIW14296.1"/>
    <property type="molecule type" value="Genomic_DNA"/>
</dbReference>
<evidence type="ECO:0000259" key="8">
    <source>
        <dbReference type="PROSITE" id="PS50110"/>
    </source>
</evidence>
<comment type="similarity">
    <text evidence="5">Belongs to the CheB family.</text>
</comment>
<proteinExistence type="inferred from homology"/>
<dbReference type="CDD" id="cd16432">
    <property type="entry name" value="CheB_Rec"/>
    <property type="match status" value="1"/>
</dbReference>
<evidence type="ECO:0000313" key="10">
    <source>
        <dbReference type="EMBL" id="PIW14296.1"/>
    </source>
</evidence>
<dbReference type="PANTHER" id="PTHR42872:SF6">
    <property type="entry name" value="PROTEIN-GLUTAMATE METHYLESTERASE_PROTEIN-GLUTAMINE GLUTAMINASE"/>
    <property type="match status" value="1"/>
</dbReference>
<gene>
    <name evidence="5" type="primary">cheB</name>
    <name evidence="10" type="ORF">COW36_22025</name>
</gene>
<keyword evidence="3 5" id="KW-0378">Hydrolase</keyword>
<dbReference type="GO" id="GO:0000156">
    <property type="term" value="F:phosphorelay response regulator activity"/>
    <property type="evidence" value="ECO:0007669"/>
    <property type="project" value="InterPro"/>
</dbReference>
<dbReference type="GO" id="GO:0050568">
    <property type="term" value="F:protein-glutamine glutaminase activity"/>
    <property type="evidence" value="ECO:0007669"/>
    <property type="project" value="UniProtKB-UniRule"/>
</dbReference>
<dbReference type="GO" id="GO:0008984">
    <property type="term" value="F:protein-glutamate methylesterase activity"/>
    <property type="evidence" value="ECO:0007669"/>
    <property type="project" value="UniProtKB-UniRule"/>
</dbReference>
<protein>
    <recommendedName>
        <fullName evidence="5">Protein-glutamate methylesterase/protein-glutamine glutaminase</fullName>
        <ecNumber evidence="5">3.1.1.61</ecNumber>
        <ecNumber evidence="5">3.5.1.44</ecNumber>
    </recommendedName>
</protein>
<dbReference type="GO" id="GO:0006935">
    <property type="term" value="P:chemotaxis"/>
    <property type="evidence" value="ECO:0007669"/>
    <property type="project" value="UniProtKB-UniRule"/>
</dbReference>
<dbReference type="SMART" id="SM00448">
    <property type="entry name" value="REC"/>
    <property type="match status" value="1"/>
</dbReference>
<comment type="catalytic activity">
    <reaction evidence="5">
        <text>L-glutaminyl-[protein] + H2O = L-glutamyl-[protein] + NH4(+)</text>
        <dbReference type="Rhea" id="RHEA:16441"/>
        <dbReference type="Rhea" id="RHEA-COMP:10207"/>
        <dbReference type="Rhea" id="RHEA-COMP:10208"/>
        <dbReference type="ChEBI" id="CHEBI:15377"/>
        <dbReference type="ChEBI" id="CHEBI:28938"/>
        <dbReference type="ChEBI" id="CHEBI:29973"/>
        <dbReference type="ChEBI" id="CHEBI:30011"/>
        <dbReference type="EC" id="3.5.1.44"/>
    </reaction>
</comment>
<comment type="subcellular location">
    <subcellularLocation>
        <location evidence="5">Cytoplasm</location>
    </subcellularLocation>
</comment>
<feature type="active site" evidence="5 6">
    <location>
        <position position="209"/>
    </location>
</feature>
<dbReference type="HAMAP" id="MF_00099">
    <property type="entry name" value="CheB_chemtxs"/>
    <property type="match status" value="1"/>
</dbReference>
<dbReference type="Gene3D" id="3.40.50.2300">
    <property type="match status" value="1"/>
</dbReference>
<evidence type="ECO:0000256" key="5">
    <source>
        <dbReference type="HAMAP-Rule" id="MF_00099"/>
    </source>
</evidence>
<reference evidence="10 11" key="1">
    <citation type="submission" date="2017-09" db="EMBL/GenBank/DDBJ databases">
        <title>Depth-based differentiation of microbial function through sediment-hosted aquifers and enrichment of novel symbionts in the deep terrestrial subsurface.</title>
        <authorList>
            <person name="Probst A.J."/>
            <person name="Ladd B."/>
            <person name="Jarett J.K."/>
            <person name="Geller-Mcgrath D.E."/>
            <person name="Sieber C.M."/>
            <person name="Emerson J.B."/>
            <person name="Anantharaman K."/>
            <person name="Thomas B.C."/>
            <person name="Malmstrom R."/>
            <person name="Stieglmeier M."/>
            <person name="Klingl A."/>
            <person name="Woyke T."/>
            <person name="Ryan C.M."/>
            <person name="Banfield J.F."/>
        </authorList>
    </citation>
    <scope>NUCLEOTIDE SEQUENCE [LARGE SCALE GENOMIC DNA]</scope>
    <source>
        <strain evidence="10">CG17_big_fil_post_rev_8_21_14_2_50_48_46</strain>
    </source>
</reference>
<dbReference type="NCBIfam" id="NF001965">
    <property type="entry name" value="PRK00742.1"/>
    <property type="match status" value="1"/>
</dbReference>
<evidence type="ECO:0000256" key="1">
    <source>
        <dbReference type="ARBA" id="ARBA00022490"/>
    </source>
</evidence>
<dbReference type="InterPro" id="IPR001789">
    <property type="entry name" value="Sig_transdc_resp-reg_receiver"/>
</dbReference>
<evidence type="ECO:0000259" key="9">
    <source>
        <dbReference type="PROSITE" id="PS50122"/>
    </source>
</evidence>
<evidence type="ECO:0000256" key="6">
    <source>
        <dbReference type="PROSITE-ProRule" id="PRU00050"/>
    </source>
</evidence>
<accession>A0A2M7FYJ9</accession>
<dbReference type="PANTHER" id="PTHR42872">
    <property type="entry name" value="PROTEIN-GLUTAMATE METHYLESTERASE/PROTEIN-GLUTAMINE GLUTAMINASE"/>
    <property type="match status" value="1"/>
</dbReference>
<comment type="function">
    <text evidence="5">Involved in chemotaxis. Part of a chemotaxis signal transduction system that modulates chemotaxis in response to various stimuli. Catalyzes the demethylation of specific methylglutamate residues introduced into the chemoreceptors (methyl-accepting chemotaxis proteins or MCP) by CheR. Also mediates the irreversible deamidation of specific glutamine residues to glutamic acid.</text>
</comment>
<keyword evidence="2 5" id="KW-0145">Chemotaxis</keyword>
<dbReference type="InterPro" id="IPR011006">
    <property type="entry name" value="CheY-like_superfamily"/>
</dbReference>
<keyword evidence="1 5" id="KW-0963">Cytoplasm</keyword>
<dbReference type="Proteomes" id="UP000231019">
    <property type="component" value="Unassembled WGS sequence"/>
</dbReference>
<dbReference type="EC" id="3.1.1.61" evidence="5"/>
<dbReference type="Pfam" id="PF00072">
    <property type="entry name" value="Response_reg"/>
    <property type="match status" value="1"/>
</dbReference>
<evidence type="ECO:0000256" key="3">
    <source>
        <dbReference type="ARBA" id="ARBA00022801"/>
    </source>
</evidence>
<dbReference type="InterPro" id="IPR008248">
    <property type="entry name" value="CheB-like"/>
</dbReference>
<dbReference type="InterPro" id="IPR000673">
    <property type="entry name" value="Sig_transdc_resp-reg_Me-estase"/>
</dbReference>
<dbReference type="SUPFAM" id="SSF52738">
    <property type="entry name" value="Methylesterase CheB, C-terminal domain"/>
    <property type="match status" value="1"/>
</dbReference>
<dbReference type="Pfam" id="PF01339">
    <property type="entry name" value="CheB_methylest"/>
    <property type="match status" value="1"/>
</dbReference>
<evidence type="ECO:0000256" key="7">
    <source>
        <dbReference type="PROSITE-ProRule" id="PRU00169"/>
    </source>
</evidence>
<name>A0A2M7FYJ9_9BACT</name>
<dbReference type="AlphaFoldDB" id="A0A2M7FYJ9"/>
<comment type="caution">
    <text evidence="5 7">Lacks conserved residue(s) required for the propagation of feature annotation.</text>
</comment>
<sequence>MSKQASYPDAIRVLVVDDSVFAQRILRQLLQNEPGIEVLDTPASGINALQRVKHLKPDVITLSAEEETQILQILTQIDSECPTPVIVLSSQTDQTQEVARKALQLGAYDLFPRPNSDNELELQKLRSELIRKIRSAGQLSRQSKRLALQRSRPRLKTQTTLSQKALAKMTTGVAKAVVIGTSTGGPQALHSLFSELPAGFPLPILVVQHMLPNFTQSLAESLHAVSALEIREARQGDILMPGRVLVAPANYHMELDRRGRIELNQKPPHCGVRPAVDMTLISASRFFQGKVLGVILTGMGQDGLEGIRALHEAGGRCLAEEASSCVVYGMPRAIIENHLADEIAPLPQIAHRIQYLLSEWHV</sequence>
<dbReference type="Gene3D" id="3.40.50.180">
    <property type="entry name" value="Methylesterase CheB, C-terminal domain"/>
    <property type="match status" value="1"/>
</dbReference>
<evidence type="ECO:0000256" key="2">
    <source>
        <dbReference type="ARBA" id="ARBA00022500"/>
    </source>
</evidence>
<evidence type="ECO:0000256" key="4">
    <source>
        <dbReference type="ARBA" id="ARBA00048267"/>
    </source>
</evidence>
<evidence type="ECO:0000313" key="11">
    <source>
        <dbReference type="Proteomes" id="UP000231019"/>
    </source>
</evidence>
<dbReference type="PROSITE" id="PS50110">
    <property type="entry name" value="RESPONSE_REGULATORY"/>
    <property type="match status" value="1"/>
</dbReference>
<dbReference type="InterPro" id="IPR035909">
    <property type="entry name" value="CheB_C"/>
</dbReference>
<feature type="active site" evidence="5 6">
    <location>
        <position position="182"/>
    </location>
</feature>
<dbReference type="PROSITE" id="PS50122">
    <property type="entry name" value="CHEB"/>
    <property type="match status" value="1"/>
</dbReference>
<dbReference type="EC" id="3.5.1.44" evidence="5"/>
<dbReference type="PIRSF" id="PIRSF000876">
    <property type="entry name" value="RR_chemtxs_CheB"/>
    <property type="match status" value="1"/>
</dbReference>
<comment type="caution">
    <text evidence="10">The sequence shown here is derived from an EMBL/GenBank/DDBJ whole genome shotgun (WGS) entry which is preliminary data.</text>
</comment>
<dbReference type="GO" id="GO:0005737">
    <property type="term" value="C:cytoplasm"/>
    <property type="evidence" value="ECO:0007669"/>
    <property type="project" value="UniProtKB-SubCell"/>
</dbReference>
<organism evidence="10 11">
    <name type="scientific">bacterium (Candidatus Blackallbacteria) CG17_big_fil_post_rev_8_21_14_2_50_48_46</name>
    <dbReference type="NCBI Taxonomy" id="2014261"/>
    <lineage>
        <taxon>Bacteria</taxon>
        <taxon>Candidatus Blackallbacteria</taxon>
    </lineage>
</organism>
<feature type="domain" description="CheB-type methylesterase" evidence="9">
    <location>
        <begin position="169"/>
        <end position="353"/>
    </location>
</feature>
<feature type="domain" description="Response regulatory" evidence="8">
    <location>
        <begin position="12"/>
        <end position="128"/>
    </location>
</feature>